<gene>
    <name evidence="1" type="ORF">GCM10022395_24110</name>
</gene>
<organism evidence="1 2">
    <name type="scientific">Snuella lapsa</name>
    <dbReference type="NCBI Taxonomy" id="870481"/>
    <lineage>
        <taxon>Bacteria</taxon>
        <taxon>Pseudomonadati</taxon>
        <taxon>Bacteroidota</taxon>
        <taxon>Flavobacteriia</taxon>
        <taxon>Flavobacteriales</taxon>
        <taxon>Flavobacteriaceae</taxon>
        <taxon>Snuella</taxon>
    </lineage>
</organism>
<dbReference type="Proteomes" id="UP001500954">
    <property type="component" value="Unassembled WGS sequence"/>
</dbReference>
<protein>
    <submittedName>
        <fullName evidence="1">Uncharacterized protein</fullName>
    </submittedName>
</protein>
<reference evidence="2" key="1">
    <citation type="journal article" date="2019" name="Int. J. Syst. Evol. Microbiol.">
        <title>The Global Catalogue of Microorganisms (GCM) 10K type strain sequencing project: providing services to taxonomists for standard genome sequencing and annotation.</title>
        <authorList>
            <consortium name="The Broad Institute Genomics Platform"/>
            <consortium name="The Broad Institute Genome Sequencing Center for Infectious Disease"/>
            <person name="Wu L."/>
            <person name="Ma J."/>
        </authorList>
    </citation>
    <scope>NUCLEOTIDE SEQUENCE [LARGE SCALE GENOMIC DNA]</scope>
    <source>
        <strain evidence="2">JCM 17111</strain>
    </source>
</reference>
<dbReference type="EMBL" id="BAABCY010000066">
    <property type="protein sequence ID" value="GAA3574157.1"/>
    <property type="molecule type" value="Genomic_DNA"/>
</dbReference>
<name>A0ABP6Y387_9FLAO</name>
<keyword evidence="2" id="KW-1185">Reference proteome</keyword>
<proteinExistence type="predicted"/>
<sequence length="119" mass="13666">MEVHELVGRYRVVGHNQNAEHIKYTGVLDLSLDVNNRVVAKWLIHNSQEQWGSGFFKDNLLVINFNYRGDDANVYKGVVVYKCLTKDVLDGFWSEKHGDPQHLGSEQCFRIDVETSSLN</sequence>
<comment type="caution">
    <text evidence="1">The sequence shown here is derived from an EMBL/GenBank/DDBJ whole genome shotgun (WGS) entry which is preliminary data.</text>
</comment>
<accession>A0ABP6Y387</accession>
<dbReference type="RefSeq" id="WP_345006428.1">
    <property type="nucleotide sequence ID" value="NZ_BAABCY010000066.1"/>
</dbReference>
<evidence type="ECO:0000313" key="2">
    <source>
        <dbReference type="Proteomes" id="UP001500954"/>
    </source>
</evidence>
<evidence type="ECO:0000313" key="1">
    <source>
        <dbReference type="EMBL" id="GAA3574157.1"/>
    </source>
</evidence>